<dbReference type="PANTHER" id="PTHR31900:SF30">
    <property type="entry name" value="SUPERFAMILY PROTEIN, PUTATIVE-RELATED"/>
    <property type="match status" value="1"/>
</dbReference>
<dbReference type="InterPro" id="IPR036047">
    <property type="entry name" value="F-box-like_dom_sf"/>
</dbReference>
<gene>
    <name evidence="2" type="ORF">URODEC1_LOCUS112618</name>
</gene>
<dbReference type="SUPFAM" id="SSF81383">
    <property type="entry name" value="F-box domain"/>
    <property type="match status" value="1"/>
</dbReference>
<protein>
    <recommendedName>
        <fullName evidence="1">F-box domain-containing protein</fullName>
    </recommendedName>
</protein>
<dbReference type="PANTHER" id="PTHR31900">
    <property type="entry name" value="F-BOX/RNI SUPERFAMILY PROTEIN-RELATED"/>
    <property type="match status" value="1"/>
</dbReference>
<dbReference type="SUPFAM" id="SSF52047">
    <property type="entry name" value="RNI-like"/>
    <property type="match status" value="1"/>
</dbReference>
<keyword evidence="3" id="KW-1185">Reference proteome</keyword>
<dbReference type="InterPro" id="IPR032675">
    <property type="entry name" value="LRR_dom_sf"/>
</dbReference>
<reference evidence="3" key="1">
    <citation type="submission" date="2024-06" db="EMBL/GenBank/DDBJ databases">
        <authorList>
            <person name="Ryan C."/>
        </authorList>
    </citation>
    <scope>NUCLEOTIDE SEQUENCE [LARGE SCALE GENOMIC DNA]</scope>
</reference>
<dbReference type="EMBL" id="OZ075118">
    <property type="protein sequence ID" value="CAL5088116.1"/>
    <property type="molecule type" value="Genomic_DNA"/>
</dbReference>
<dbReference type="Gene3D" id="3.80.10.10">
    <property type="entry name" value="Ribonuclease Inhibitor"/>
    <property type="match status" value="1"/>
</dbReference>
<dbReference type="InterPro" id="IPR001810">
    <property type="entry name" value="F-box_dom"/>
</dbReference>
<dbReference type="Gene3D" id="1.20.1280.50">
    <property type="match status" value="1"/>
</dbReference>
<feature type="domain" description="F-box" evidence="1">
    <location>
        <begin position="14"/>
        <end position="48"/>
    </location>
</feature>
<dbReference type="Proteomes" id="UP001497457">
    <property type="component" value="Chromosome 8b"/>
</dbReference>
<evidence type="ECO:0000259" key="1">
    <source>
        <dbReference type="PROSITE" id="PS50181"/>
    </source>
</evidence>
<dbReference type="InterPro" id="IPR055411">
    <property type="entry name" value="LRR_FXL15/At3g58940/PEG3-like"/>
</dbReference>
<evidence type="ECO:0000313" key="3">
    <source>
        <dbReference type="Proteomes" id="UP001497457"/>
    </source>
</evidence>
<accession>A0ABC9G7Z5</accession>
<dbReference type="AlphaFoldDB" id="A0ABC9G7Z5"/>
<name>A0ABC9G7Z5_9POAL</name>
<dbReference type="InterPro" id="IPR050232">
    <property type="entry name" value="FBL13/AtMIF1-like"/>
</dbReference>
<dbReference type="Pfam" id="PF00646">
    <property type="entry name" value="F-box"/>
    <property type="match status" value="1"/>
</dbReference>
<dbReference type="Pfam" id="PF24758">
    <property type="entry name" value="LRR_At5g56370"/>
    <property type="match status" value="1"/>
</dbReference>
<sequence>MESPRRQRQAAPAADALSSLPEALLHDILGRLNYRDAVRTSAICRSWRRRWESLPALSLSLLDGLSTAAAIVDGVLNRFAGRIPEFSIRITAQSASRVDDWLIDLSRRAVQSMDLRSYYDLEIHSSIYSFSHLVTLKVHGCYIPPAPVGFAGFPLLKELDLVDAQFTENEDLEAIVGRSPLLDALRLSDVYVPNDEADCVINAPNLRSLTITSVGVYGWQLGELPRLDNATIELDAYVYEDDFGEFLAGVAHARKLTLATFYQPYHNDILLETLSYTFVNLRSLVLWTHFCEMYAILATFCLLKNAPNLEELQIESFDNQEQETEANAEFQNAQWTDGMCASLQIVKINDISCLSNEMCFIELVLSKATALRTMSISLGDECSRSNENVLSELNAYRRASPHAQVFLKGNYLYFSSQMLIH</sequence>
<dbReference type="PROSITE" id="PS50181">
    <property type="entry name" value="FBOX"/>
    <property type="match status" value="1"/>
</dbReference>
<organism evidence="2 3">
    <name type="scientific">Urochloa decumbens</name>
    <dbReference type="NCBI Taxonomy" id="240449"/>
    <lineage>
        <taxon>Eukaryota</taxon>
        <taxon>Viridiplantae</taxon>
        <taxon>Streptophyta</taxon>
        <taxon>Embryophyta</taxon>
        <taxon>Tracheophyta</taxon>
        <taxon>Spermatophyta</taxon>
        <taxon>Magnoliopsida</taxon>
        <taxon>Liliopsida</taxon>
        <taxon>Poales</taxon>
        <taxon>Poaceae</taxon>
        <taxon>PACMAD clade</taxon>
        <taxon>Panicoideae</taxon>
        <taxon>Panicodae</taxon>
        <taxon>Paniceae</taxon>
        <taxon>Melinidinae</taxon>
        <taxon>Urochloa</taxon>
    </lineage>
</organism>
<proteinExistence type="predicted"/>
<evidence type="ECO:0000313" key="2">
    <source>
        <dbReference type="EMBL" id="CAL5088116.1"/>
    </source>
</evidence>
<reference evidence="2 3" key="2">
    <citation type="submission" date="2024-10" db="EMBL/GenBank/DDBJ databases">
        <authorList>
            <person name="Ryan C."/>
        </authorList>
    </citation>
    <scope>NUCLEOTIDE SEQUENCE [LARGE SCALE GENOMIC DNA]</scope>
</reference>